<sequence length="457" mass="51111">MKINLGSFNIRFSSSPSFLAAKLKLEALKAKVGQVARRGEALPESSIPSQHWGEKEWEMRRSHIADTVIFNDWDIFAFQEVIDHQYKDLADLLGPEYDHVGVGRNDGKEDGEAVPVFWKNEKFERVNQKQGGIGEDGVEHFWLSPTPEVVGSVGWDAVLTRMCTHVSLRSIETGEILHVFSTHYDHMGVLAREKSSELLVKRAREAVRSTNAWISLPAQSLSEAEPLVILIGDLNSPRNEKGWKTLVAGHYSLPESEIPSRDRDNTTFLDTAMSLRTRMRNIYLDYNEPKEDRLIATGVKATNDPAPGLCLGQWPSDSGGGKPCLGLMTNPWGPKRTFTDFQPSPRTAVEDRIDFILLLDNGAIKDETRSDTRVRVDDLLTPLALDPSRVGAAKEAGVGRKRGVIERPSQDADRAGSEEEKRWRIRTHGVIPNWSEGDAGFLVSDHRAVMTRIERVV</sequence>
<evidence type="ECO:0000313" key="1">
    <source>
        <dbReference type="EMBL" id="PWN54427.1"/>
    </source>
</evidence>
<dbReference type="Proteomes" id="UP000245626">
    <property type="component" value="Unassembled WGS sequence"/>
</dbReference>
<gene>
    <name evidence="1" type="ORF">IE53DRAFT_308337</name>
</gene>
<accession>A0ACD0P8V3</accession>
<proteinExistence type="predicted"/>
<name>A0ACD0P8V3_9BASI</name>
<dbReference type="EMBL" id="KZ819685">
    <property type="protein sequence ID" value="PWN54427.1"/>
    <property type="molecule type" value="Genomic_DNA"/>
</dbReference>
<reference evidence="1 2" key="1">
    <citation type="journal article" date="2018" name="Mol. Biol. Evol.">
        <title>Broad Genomic Sampling Reveals a Smut Pathogenic Ancestry of the Fungal Clade Ustilaginomycotina.</title>
        <authorList>
            <person name="Kijpornyongpan T."/>
            <person name="Mondo S.J."/>
            <person name="Barry K."/>
            <person name="Sandor L."/>
            <person name="Lee J."/>
            <person name="Lipzen A."/>
            <person name="Pangilinan J."/>
            <person name="LaButti K."/>
            <person name="Hainaut M."/>
            <person name="Henrissat B."/>
            <person name="Grigoriev I.V."/>
            <person name="Spatafora J.W."/>
            <person name="Aime M.C."/>
        </authorList>
    </citation>
    <scope>NUCLEOTIDE SEQUENCE [LARGE SCALE GENOMIC DNA]</scope>
    <source>
        <strain evidence="1 2">SA 807</strain>
    </source>
</reference>
<keyword evidence="2" id="KW-1185">Reference proteome</keyword>
<evidence type="ECO:0000313" key="2">
    <source>
        <dbReference type="Proteomes" id="UP000245626"/>
    </source>
</evidence>
<organism evidence="1 2">
    <name type="scientific">Violaceomyces palustris</name>
    <dbReference type="NCBI Taxonomy" id="1673888"/>
    <lineage>
        <taxon>Eukaryota</taxon>
        <taxon>Fungi</taxon>
        <taxon>Dikarya</taxon>
        <taxon>Basidiomycota</taxon>
        <taxon>Ustilaginomycotina</taxon>
        <taxon>Ustilaginomycetes</taxon>
        <taxon>Violaceomycetales</taxon>
        <taxon>Violaceomycetaceae</taxon>
        <taxon>Violaceomyces</taxon>
    </lineage>
</organism>
<protein>
    <submittedName>
        <fullName evidence="1">Uncharacterized protein</fullName>
    </submittedName>
</protein>